<reference evidence="2" key="1">
    <citation type="journal article" date="2018" name="Proc. Natl. Acad. Sci. U.S.A.">
        <title>Linking secondary metabolites to gene clusters through genome sequencing of six diverse Aspergillus species.</title>
        <authorList>
            <person name="Kaerboelling I."/>
            <person name="Vesth T.C."/>
            <person name="Frisvad J.C."/>
            <person name="Nybo J.L."/>
            <person name="Theobald S."/>
            <person name="Kuo A."/>
            <person name="Bowyer P."/>
            <person name="Matsuda Y."/>
            <person name="Mondo S."/>
            <person name="Lyhne E.K."/>
            <person name="Kogle M.E."/>
            <person name="Clum A."/>
            <person name="Lipzen A."/>
            <person name="Salamov A."/>
            <person name="Ngan C.Y."/>
            <person name="Daum C."/>
            <person name="Chiniquy J."/>
            <person name="Barry K."/>
            <person name="LaButti K."/>
            <person name="Haridas S."/>
            <person name="Simmons B.A."/>
            <person name="Magnuson J.K."/>
            <person name="Mortensen U.H."/>
            <person name="Larsen T.O."/>
            <person name="Grigoriev I.V."/>
            <person name="Baker S.E."/>
            <person name="Andersen M.R."/>
        </authorList>
    </citation>
    <scope>NUCLEOTIDE SEQUENCE [LARGE SCALE GENOMIC DNA]</scope>
    <source>
        <strain evidence="2">IBT 16806</strain>
    </source>
</reference>
<dbReference type="Proteomes" id="UP000234474">
    <property type="component" value="Unassembled WGS sequence"/>
</dbReference>
<protein>
    <submittedName>
        <fullName evidence="1">Uncharacterized protein</fullName>
    </submittedName>
</protein>
<evidence type="ECO:0000313" key="2">
    <source>
        <dbReference type="Proteomes" id="UP000234474"/>
    </source>
</evidence>
<dbReference type="GeneID" id="36536059"/>
<sequence length="49" mass="5085">MGAFTIGVMGSVHRLAASGSLITGVASADQTWHNITSHRSISQPFGTID</sequence>
<dbReference type="VEuPathDB" id="FungiDB:P174DRAFT_448126"/>
<organism evidence="1 2">
    <name type="scientific">Aspergillus novofumigatus (strain IBT 16806)</name>
    <dbReference type="NCBI Taxonomy" id="1392255"/>
    <lineage>
        <taxon>Eukaryota</taxon>
        <taxon>Fungi</taxon>
        <taxon>Dikarya</taxon>
        <taxon>Ascomycota</taxon>
        <taxon>Pezizomycotina</taxon>
        <taxon>Eurotiomycetes</taxon>
        <taxon>Eurotiomycetidae</taxon>
        <taxon>Eurotiales</taxon>
        <taxon>Aspergillaceae</taxon>
        <taxon>Aspergillus</taxon>
        <taxon>Aspergillus subgen. Fumigati</taxon>
    </lineage>
</organism>
<comment type="caution">
    <text evidence="1">The sequence shown here is derived from an EMBL/GenBank/DDBJ whole genome shotgun (WGS) entry which is preliminary data.</text>
</comment>
<dbReference type="EMBL" id="MSZS01000002">
    <property type="protein sequence ID" value="PKX96300.1"/>
    <property type="molecule type" value="Genomic_DNA"/>
</dbReference>
<evidence type="ECO:0000313" key="1">
    <source>
        <dbReference type="EMBL" id="PKX96300.1"/>
    </source>
</evidence>
<dbReference type="RefSeq" id="XP_024684895.1">
    <property type="nucleotide sequence ID" value="XM_024828733.1"/>
</dbReference>
<gene>
    <name evidence="1" type="ORF">P174DRAFT_448126</name>
</gene>
<accession>A0A2I1CFC1</accession>
<name>A0A2I1CFC1_ASPN1</name>
<dbReference type="AlphaFoldDB" id="A0A2I1CFC1"/>
<keyword evidence="2" id="KW-1185">Reference proteome</keyword>
<proteinExistence type="predicted"/>